<dbReference type="AlphaFoldDB" id="A0A8S4QET8"/>
<dbReference type="PANTHER" id="PTHR47027">
    <property type="entry name" value="REVERSE TRANSCRIPTASE DOMAIN-CONTAINING PROTEIN"/>
    <property type="match status" value="1"/>
</dbReference>
<dbReference type="EMBL" id="CAKXAJ010003745">
    <property type="protein sequence ID" value="CAH2208498.1"/>
    <property type="molecule type" value="Genomic_DNA"/>
</dbReference>
<protein>
    <submittedName>
        <fullName evidence="2">Jg1438 protein</fullName>
    </submittedName>
</protein>
<dbReference type="Proteomes" id="UP000838756">
    <property type="component" value="Unassembled WGS sequence"/>
</dbReference>
<accession>A0A8S4QET8</accession>
<keyword evidence="3" id="KW-1185">Reference proteome</keyword>
<dbReference type="PROSITE" id="PS50878">
    <property type="entry name" value="RT_POL"/>
    <property type="match status" value="1"/>
</dbReference>
<organism evidence="2 3">
    <name type="scientific">Pararge aegeria aegeria</name>
    <dbReference type="NCBI Taxonomy" id="348720"/>
    <lineage>
        <taxon>Eukaryota</taxon>
        <taxon>Metazoa</taxon>
        <taxon>Ecdysozoa</taxon>
        <taxon>Arthropoda</taxon>
        <taxon>Hexapoda</taxon>
        <taxon>Insecta</taxon>
        <taxon>Pterygota</taxon>
        <taxon>Neoptera</taxon>
        <taxon>Endopterygota</taxon>
        <taxon>Lepidoptera</taxon>
        <taxon>Glossata</taxon>
        <taxon>Ditrysia</taxon>
        <taxon>Papilionoidea</taxon>
        <taxon>Nymphalidae</taxon>
        <taxon>Satyrinae</taxon>
        <taxon>Satyrini</taxon>
        <taxon>Parargina</taxon>
        <taxon>Pararge</taxon>
    </lineage>
</organism>
<gene>
    <name evidence="2" type="primary">jg1438</name>
    <name evidence="2" type="ORF">PAEG_LOCUS1106</name>
</gene>
<evidence type="ECO:0000259" key="1">
    <source>
        <dbReference type="PROSITE" id="PS50878"/>
    </source>
</evidence>
<proteinExistence type="predicted"/>
<dbReference type="InterPro" id="IPR000477">
    <property type="entry name" value="RT_dom"/>
</dbReference>
<dbReference type="PANTHER" id="PTHR47027:SF8">
    <property type="entry name" value="RIBONUCLEASE H"/>
    <property type="match status" value="1"/>
</dbReference>
<name>A0A8S4QET8_9NEOP</name>
<dbReference type="OrthoDB" id="425681at2759"/>
<reference evidence="2" key="1">
    <citation type="submission" date="2022-03" db="EMBL/GenBank/DDBJ databases">
        <authorList>
            <person name="Lindestad O."/>
        </authorList>
    </citation>
    <scope>NUCLEOTIDE SEQUENCE</scope>
</reference>
<dbReference type="Pfam" id="PF00078">
    <property type="entry name" value="RVT_1"/>
    <property type="match status" value="1"/>
</dbReference>
<feature type="domain" description="Reverse transcriptase" evidence="1">
    <location>
        <begin position="1"/>
        <end position="95"/>
    </location>
</feature>
<evidence type="ECO:0000313" key="2">
    <source>
        <dbReference type="EMBL" id="CAH2208498.1"/>
    </source>
</evidence>
<sequence length="185" mass="20915">MRIVLEDWDKGISVGGRKMSNMRYADDTTLLAQTKEDIEILLARLEVTSAEFGLTINRDKTKMMIVDRANQNRLEIESIANCEVVQTYIYLGSTVSNTGGCDLEIRRRCAITRQLWWNDFDTLPTAKSGEDSRGKPCKPMMPNAMKFISAATTKSPLCQECTTKKKKNLKRQKCVPRIVLCPCEG</sequence>
<comment type="caution">
    <text evidence="2">The sequence shown here is derived from an EMBL/GenBank/DDBJ whole genome shotgun (WGS) entry which is preliminary data.</text>
</comment>
<evidence type="ECO:0000313" key="3">
    <source>
        <dbReference type="Proteomes" id="UP000838756"/>
    </source>
</evidence>